<dbReference type="GO" id="GO:0004518">
    <property type="term" value="F:nuclease activity"/>
    <property type="evidence" value="ECO:0007669"/>
    <property type="project" value="UniProtKB-KW"/>
</dbReference>
<sequence>MLEKEIERRMVQMVKQRGGLCYKFVSPSNPGVPDRIIITPDGKIIFVELKTEIGRLSKLQTWQRSEMQKRGADVRVAYGWPAVKALVEEVIPNGI</sequence>
<dbReference type="Proteomes" id="UP000611762">
    <property type="component" value="Unassembled WGS sequence"/>
</dbReference>
<keyword evidence="6" id="KW-1185">Reference proteome</keyword>
<dbReference type="InterPro" id="IPR011856">
    <property type="entry name" value="tRNA_endonuc-like_dom_sf"/>
</dbReference>
<evidence type="ECO:0000313" key="6">
    <source>
        <dbReference type="Proteomes" id="UP000611762"/>
    </source>
</evidence>
<dbReference type="InterPro" id="IPR014883">
    <property type="entry name" value="VRR_NUC"/>
</dbReference>
<feature type="domain" description="VRR-NUC" evidence="4">
    <location>
        <begin position="1"/>
        <end position="81"/>
    </location>
</feature>
<comment type="caution">
    <text evidence="5">The sequence shown here is derived from an EMBL/GenBank/DDBJ whole genome shotgun (WGS) entry which is preliminary data.</text>
</comment>
<dbReference type="Gene3D" id="3.40.1350.10">
    <property type="match status" value="1"/>
</dbReference>
<keyword evidence="3" id="KW-0378">Hydrolase</keyword>
<dbReference type="Pfam" id="PF08774">
    <property type="entry name" value="VRR_NUC"/>
    <property type="match status" value="1"/>
</dbReference>
<dbReference type="RefSeq" id="WP_249311806.1">
    <property type="nucleotide sequence ID" value="NZ_JACRSU010000002.1"/>
</dbReference>
<organism evidence="5 6">
    <name type="scientific">Congzhengia minquanensis</name>
    <dbReference type="NCBI Taxonomy" id="2763657"/>
    <lineage>
        <taxon>Bacteria</taxon>
        <taxon>Bacillati</taxon>
        <taxon>Bacillota</taxon>
        <taxon>Clostridia</taxon>
        <taxon>Eubacteriales</taxon>
        <taxon>Oscillospiraceae</taxon>
        <taxon>Congzhengia</taxon>
    </lineage>
</organism>
<evidence type="ECO:0000259" key="4">
    <source>
        <dbReference type="SMART" id="SM00990"/>
    </source>
</evidence>
<evidence type="ECO:0000256" key="1">
    <source>
        <dbReference type="ARBA" id="ARBA00001946"/>
    </source>
</evidence>
<evidence type="ECO:0000313" key="5">
    <source>
        <dbReference type="EMBL" id="MBC8540647.1"/>
    </source>
</evidence>
<dbReference type="GO" id="GO:0016788">
    <property type="term" value="F:hydrolase activity, acting on ester bonds"/>
    <property type="evidence" value="ECO:0007669"/>
    <property type="project" value="InterPro"/>
</dbReference>
<dbReference type="EMBL" id="JACRSU010000002">
    <property type="protein sequence ID" value="MBC8540647.1"/>
    <property type="molecule type" value="Genomic_DNA"/>
</dbReference>
<dbReference type="AlphaFoldDB" id="A0A926HUJ8"/>
<evidence type="ECO:0000256" key="2">
    <source>
        <dbReference type="ARBA" id="ARBA00022722"/>
    </source>
</evidence>
<name>A0A926HUJ8_9FIRM</name>
<comment type="cofactor">
    <cofactor evidence="1">
        <name>Mg(2+)</name>
        <dbReference type="ChEBI" id="CHEBI:18420"/>
    </cofactor>
</comment>
<accession>A0A926HUJ8</accession>
<reference evidence="5" key="1">
    <citation type="submission" date="2020-08" db="EMBL/GenBank/DDBJ databases">
        <title>Genome public.</title>
        <authorList>
            <person name="Liu C."/>
            <person name="Sun Q."/>
        </authorList>
    </citation>
    <scope>NUCLEOTIDE SEQUENCE</scope>
    <source>
        <strain evidence="5">H8</strain>
    </source>
</reference>
<protein>
    <submittedName>
        <fullName evidence="5">VRR-NUC domain-containing protein</fullName>
    </submittedName>
</protein>
<gene>
    <name evidence="5" type="ORF">H8698_06620</name>
</gene>
<evidence type="ECO:0000256" key="3">
    <source>
        <dbReference type="ARBA" id="ARBA00022801"/>
    </source>
</evidence>
<dbReference type="SMART" id="SM00990">
    <property type="entry name" value="VRR_NUC"/>
    <property type="match status" value="1"/>
</dbReference>
<keyword evidence="2" id="KW-0540">Nuclease</keyword>
<dbReference type="GO" id="GO:0003676">
    <property type="term" value="F:nucleic acid binding"/>
    <property type="evidence" value="ECO:0007669"/>
    <property type="project" value="InterPro"/>
</dbReference>
<proteinExistence type="predicted"/>